<dbReference type="Pfam" id="PF01370">
    <property type="entry name" value="Epimerase"/>
    <property type="match status" value="1"/>
</dbReference>
<comment type="subunit">
    <text evidence="8">Homodimer.</text>
</comment>
<name>A0ABQ7Q7Q2_PLUXY</name>
<keyword evidence="6" id="KW-0299">Galactose metabolism</keyword>
<evidence type="ECO:0000256" key="6">
    <source>
        <dbReference type="ARBA" id="ARBA00023144"/>
    </source>
</evidence>
<dbReference type="InterPro" id="IPR005886">
    <property type="entry name" value="UDP_G4E"/>
</dbReference>
<evidence type="ECO:0000256" key="1">
    <source>
        <dbReference type="ARBA" id="ARBA00000014"/>
    </source>
</evidence>
<gene>
    <name evidence="10" type="ORF">JYU34_015266</name>
</gene>
<keyword evidence="7 8" id="KW-0413">Isomerase</keyword>
<comment type="similarity">
    <text evidence="8">Belongs to the NAD(P)-dependent epimerase/dehydratase family.</text>
</comment>
<evidence type="ECO:0000313" key="11">
    <source>
        <dbReference type="Proteomes" id="UP000823941"/>
    </source>
</evidence>
<dbReference type="InterPro" id="IPR036291">
    <property type="entry name" value="NAD(P)-bd_dom_sf"/>
</dbReference>
<comment type="cofactor">
    <cofactor evidence="3 8">
        <name>NAD(+)</name>
        <dbReference type="ChEBI" id="CHEBI:57540"/>
    </cofactor>
</comment>
<comment type="pathway">
    <text evidence="4 8">Carbohydrate metabolism; galactose metabolism.</text>
</comment>
<organism evidence="10 11">
    <name type="scientific">Plutella xylostella</name>
    <name type="common">Diamondback moth</name>
    <name type="synonym">Plutella maculipennis</name>
    <dbReference type="NCBI Taxonomy" id="51655"/>
    <lineage>
        <taxon>Eukaryota</taxon>
        <taxon>Metazoa</taxon>
        <taxon>Ecdysozoa</taxon>
        <taxon>Arthropoda</taxon>
        <taxon>Hexapoda</taxon>
        <taxon>Insecta</taxon>
        <taxon>Pterygota</taxon>
        <taxon>Neoptera</taxon>
        <taxon>Endopterygota</taxon>
        <taxon>Lepidoptera</taxon>
        <taxon>Glossata</taxon>
        <taxon>Ditrysia</taxon>
        <taxon>Yponomeutoidea</taxon>
        <taxon>Plutellidae</taxon>
        <taxon>Plutella</taxon>
    </lineage>
</organism>
<feature type="domain" description="NAD-dependent epimerase/dehydratase" evidence="9">
    <location>
        <begin position="5"/>
        <end position="264"/>
    </location>
</feature>
<evidence type="ECO:0000256" key="3">
    <source>
        <dbReference type="ARBA" id="ARBA00001911"/>
    </source>
</evidence>
<dbReference type="PANTHER" id="PTHR43725:SF47">
    <property type="entry name" value="UDP-GLUCOSE 4-EPIMERASE"/>
    <property type="match status" value="1"/>
</dbReference>
<sequence>MKQAILLTGGAGYVGSHTVAALLEDPVKSEQYDIVVIDNLVNAYRAPGQKKPEPLRIIEELTGKSVIFYDVNIADGAKLQEVFDKHSVHCVIHFAALKAVGESVEKPLEYYQNNITGTCTLLDTMRKNGVYNLIFSSSCTVYGDPERLPLDESHATGRGLSSPYARTKHYCETICEDLAVSDKKWSVISLRYFNPVGAHESGRIGEDPAGIPNNLMPYIAQVAVGRLPSLNVFGGDYPTADGSGVRDYIHVADLAAGHARALALLPRPGFTAVNLGTGNGYSVLQMIAAFEKASGRKIPYKIVGRRAGDIAANYADVSLSHKLLGWSAKKTLDDMCADTWRWQSNNPNGFKKSS</sequence>
<dbReference type="Gene3D" id="3.40.50.720">
    <property type="entry name" value="NAD(P)-binding Rossmann-like Domain"/>
    <property type="match status" value="1"/>
</dbReference>
<evidence type="ECO:0000256" key="2">
    <source>
        <dbReference type="ARBA" id="ARBA00000083"/>
    </source>
</evidence>
<reference evidence="10 11" key="1">
    <citation type="submission" date="2021-06" db="EMBL/GenBank/DDBJ databases">
        <title>A haploid diamondback moth (Plutella xylostella L.) genome assembly resolves 31 chromosomes and identifies a diamide resistance mutation.</title>
        <authorList>
            <person name="Ward C.M."/>
            <person name="Perry K.D."/>
            <person name="Baker G."/>
            <person name="Powis K."/>
            <person name="Heckel D.G."/>
            <person name="Baxter S.W."/>
        </authorList>
    </citation>
    <scope>NUCLEOTIDE SEQUENCE [LARGE SCALE GENOMIC DNA]</scope>
    <source>
        <strain evidence="10 11">LV</strain>
        <tissue evidence="10">Single pupa</tissue>
    </source>
</reference>
<dbReference type="SUPFAM" id="SSF51735">
    <property type="entry name" value="NAD(P)-binding Rossmann-fold domains"/>
    <property type="match status" value="1"/>
</dbReference>
<evidence type="ECO:0000256" key="8">
    <source>
        <dbReference type="RuleBase" id="RU366046"/>
    </source>
</evidence>
<keyword evidence="5 8" id="KW-0520">NAD</keyword>
<evidence type="ECO:0000259" key="9">
    <source>
        <dbReference type="Pfam" id="PF01370"/>
    </source>
</evidence>
<comment type="catalytic activity">
    <reaction evidence="1">
        <text>UDP-N-acetyl-alpha-D-glucosamine = UDP-N-acetyl-alpha-D-galactosamine</text>
        <dbReference type="Rhea" id="RHEA:20517"/>
        <dbReference type="ChEBI" id="CHEBI:57705"/>
        <dbReference type="ChEBI" id="CHEBI:67138"/>
        <dbReference type="EC" id="5.1.3.7"/>
    </reaction>
</comment>
<dbReference type="PANTHER" id="PTHR43725">
    <property type="entry name" value="UDP-GLUCOSE 4-EPIMERASE"/>
    <property type="match status" value="1"/>
</dbReference>
<keyword evidence="11" id="KW-1185">Reference proteome</keyword>
<comment type="catalytic activity">
    <reaction evidence="2 8">
        <text>UDP-alpha-D-glucose = UDP-alpha-D-galactose</text>
        <dbReference type="Rhea" id="RHEA:22168"/>
        <dbReference type="ChEBI" id="CHEBI:58885"/>
        <dbReference type="ChEBI" id="CHEBI:66914"/>
        <dbReference type="EC" id="5.1.3.2"/>
    </reaction>
</comment>
<dbReference type="InterPro" id="IPR001509">
    <property type="entry name" value="Epimerase_deHydtase"/>
</dbReference>
<keyword evidence="8" id="KW-0119">Carbohydrate metabolism</keyword>
<dbReference type="Proteomes" id="UP000823941">
    <property type="component" value="Chromosome 20"/>
</dbReference>
<comment type="caution">
    <text evidence="10">The sequence shown here is derived from an EMBL/GenBank/DDBJ whole genome shotgun (WGS) entry which is preliminary data.</text>
</comment>
<evidence type="ECO:0000256" key="7">
    <source>
        <dbReference type="ARBA" id="ARBA00023235"/>
    </source>
</evidence>
<dbReference type="NCBIfam" id="NF007956">
    <property type="entry name" value="PRK10675.1"/>
    <property type="match status" value="1"/>
</dbReference>
<dbReference type="CDD" id="cd05247">
    <property type="entry name" value="UDP_G4E_1_SDR_e"/>
    <property type="match status" value="1"/>
</dbReference>
<evidence type="ECO:0000313" key="10">
    <source>
        <dbReference type="EMBL" id="KAG7300918.1"/>
    </source>
</evidence>
<evidence type="ECO:0000256" key="4">
    <source>
        <dbReference type="ARBA" id="ARBA00004947"/>
    </source>
</evidence>
<evidence type="ECO:0000256" key="5">
    <source>
        <dbReference type="ARBA" id="ARBA00023027"/>
    </source>
</evidence>
<dbReference type="Gene3D" id="3.90.25.10">
    <property type="entry name" value="UDP-galactose 4-epimerase, domain 1"/>
    <property type="match status" value="1"/>
</dbReference>
<dbReference type="NCBIfam" id="TIGR01179">
    <property type="entry name" value="galE"/>
    <property type="match status" value="1"/>
</dbReference>
<dbReference type="EC" id="5.1.3.2" evidence="8"/>
<dbReference type="EMBL" id="JAHIBW010000020">
    <property type="protein sequence ID" value="KAG7300918.1"/>
    <property type="molecule type" value="Genomic_DNA"/>
</dbReference>
<protein>
    <recommendedName>
        <fullName evidence="8">UDP-glucose 4-epimerase</fullName>
        <ecNumber evidence="8">5.1.3.2</ecNumber>
    </recommendedName>
</protein>
<accession>A0ABQ7Q7Q2</accession>
<proteinExistence type="inferred from homology"/>